<evidence type="ECO:0000256" key="1">
    <source>
        <dbReference type="SAM" id="MobiDB-lite"/>
    </source>
</evidence>
<dbReference type="OrthoDB" id="9813438at2"/>
<feature type="region of interest" description="Disordered" evidence="1">
    <location>
        <begin position="46"/>
        <end position="78"/>
    </location>
</feature>
<comment type="caution">
    <text evidence="2">The sequence shown here is derived from an EMBL/GenBank/DDBJ whole genome shotgun (WGS) entry which is preliminary data.</text>
</comment>
<reference evidence="2 3" key="1">
    <citation type="submission" date="2019-12" db="EMBL/GenBank/DDBJ databases">
        <title>Genomic-based taxomic classification of the family Erythrobacteraceae.</title>
        <authorList>
            <person name="Xu L."/>
        </authorList>
    </citation>
    <scope>NUCLEOTIDE SEQUENCE [LARGE SCALE GENOMIC DNA]</scope>
    <source>
        <strain evidence="2 3">KCTC 52763</strain>
    </source>
</reference>
<name>A0A844ZXM7_9SPHN</name>
<keyword evidence="2" id="KW-0067">ATP-binding</keyword>
<dbReference type="SUPFAM" id="SSF55874">
    <property type="entry name" value="ATPase domain of HSP90 chaperone/DNA topoisomerase II/histidine kinase"/>
    <property type="match status" value="1"/>
</dbReference>
<organism evidence="2 3">
    <name type="scientific">Pontixanthobacter aquaemixtae</name>
    <dbReference type="NCBI Taxonomy" id="1958940"/>
    <lineage>
        <taxon>Bacteria</taxon>
        <taxon>Pseudomonadati</taxon>
        <taxon>Pseudomonadota</taxon>
        <taxon>Alphaproteobacteria</taxon>
        <taxon>Sphingomonadales</taxon>
        <taxon>Erythrobacteraceae</taxon>
        <taxon>Pontixanthobacter</taxon>
    </lineage>
</organism>
<accession>A0A844ZXM7</accession>
<dbReference type="Gene3D" id="3.30.565.10">
    <property type="entry name" value="Histidine kinase-like ATPase, C-terminal domain"/>
    <property type="match status" value="1"/>
</dbReference>
<evidence type="ECO:0000313" key="3">
    <source>
        <dbReference type="Proteomes" id="UP000442714"/>
    </source>
</evidence>
<sequence length="472" mass="53539">MTSARSFGNYDLAAALADLIDNSITARAKNVWIACRYNGGDPAVSITDDGEGMSPDRLEEAMRPASSNPSEERSPDDLGRFGWGLKSASFSQCKKLTVISRKSGIAHGAEWDLDAIEDWSMGILEAGEVDAIATHEFPADHGTEVTWSNCDRLSENWKISSQAFNELIVHAMHELALIFHRFLEGKVDRQKLKIHFNGQALEPFDPFHTSHNATQPLECEPLEVSGSRVEIRPFILPHFSKLKEHEHERLGGREGFLKNQGFYVYRNNRLIIHGTWFGLVKHAEMSQLIRISVDIPNTMDDMWKITVDKSDAQLPSVLRMRLKQIVAGLRQRSTRVYRQRAGRINDPTTEAVWTRYTRNNEIQYRVNRDHPIVAQHLSSDSGKEASAVMKLIERNFPVSSFMDDTALRPERLAQTAASRREITDLLEATLPRLLHECGGDKQVMSQKLRQTEPFTVNWPVVEEYLQNHGWAA</sequence>
<dbReference type="Proteomes" id="UP000442714">
    <property type="component" value="Unassembled WGS sequence"/>
</dbReference>
<dbReference type="InterPro" id="IPR036890">
    <property type="entry name" value="HATPase_C_sf"/>
</dbReference>
<dbReference type="AlphaFoldDB" id="A0A844ZXM7"/>
<keyword evidence="3" id="KW-1185">Reference proteome</keyword>
<dbReference type="RefSeq" id="WP_160605178.1">
    <property type="nucleotide sequence ID" value="NZ_WTYX01000002.1"/>
</dbReference>
<dbReference type="GO" id="GO:0005524">
    <property type="term" value="F:ATP binding"/>
    <property type="evidence" value="ECO:0007669"/>
    <property type="project" value="UniProtKB-KW"/>
</dbReference>
<protein>
    <submittedName>
        <fullName evidence="2">ATP-binding protein</fullName>
    </submittedName>
</protein>
<keyword evidence="2" id="KW-0547">Nucleotide-binding</keyword>
<dbReference type="Pfam" id="PF13589">
    <property type="entry name" value="HATPase_c_3"/>
    <property type="match status" value="1"/>
</dbReference>
<proteinExistence type="predicted"/>
<dbReference type="EMBL" id="WTYX01000002">
    <property type="protein sequence ID" value="MXO91507.1"/>
    <property type="molecule type" value="Genomic_DNA"/>
</dbReference>
<gene>
    <name evidence="2" type="ORF">GRI41_11780</name>
</gene>
<evidence type="ECO:0000313" key="2">
    <source>
        <dbReference type="EMBL" id="MXO91507.1"/>
    </source>
</evidence>